<evidence type="ECO:0000313" key="3">
    <source>
        <dbReference type="EMBL" id="RIA84378.1"/>
    </source>
</evidence>
<organism evidence="3 4">
    <name type="scientific">Glomus cerebriforme</name>
    <dbReference type="NCBI Taxonomy" id="658196"/>
    <lineage>
        <taxon>Eukaryota</taxon>
        <taxon>Fungi</taxon>
        <taxon>Fungi incertae sedis</taxon>
        <taxon>Mucoromycota</taxon>
        <taxon>Glomeromycotina</taxon>
        <taxon>Glomeromycetes</taxon>
        <taxon>Glomerales</taxon>
        <taxon>Glomeraceae</taxon>
        <taxon>Glomus</taxon>
    </lineage>
</organism>
<dbReference type="OrthoDB" id="6359816at2759"/>
<dbReference type="Pfam" id="PF00651">
    <property type="entry name" value="BTB"/>
    <property type="match status" value="1"/>
</dbReference>
<dbReference type="Gene3D" id="1.25.40.420">
    <property type="match status" value="1"/>
</dbReference>
<accession>A0A397SEG0</accession>
<comment type="caution">
    <text evidence="3">The sequence shown here is derived from an EMBL/GenBank/DDBJ whole genome shotgun (WGS) entry which is preliminary data.</text>
</comment>
<protein>
    <recommendedName>
        <fullName evidence="5">BTB domain-containing protein</fullName>
    </recommendedName>
</protein>
<evidence type="ECO:0000259" key="1">
    <source>
        <dbReference type="PROSITE" id="PS50097"/>
    </source>
</evidence>
<dbReference type="InterPro" id="IPR011705">
    <property type="entry name" value="BACK"/>
</dbReference>
<dbReference type="InterPro" id="IPR006571">
    <property type="entry name" value="TLDc_dom"/>
</dbReference>
<feature type="domain" description="TLDc" evidence="2">
    <location>
        <begin position="297"/>
        <end position="477"/>
    </location>
</feature>
<reference evidence="3 4" key="1">
    <citation type="submission" date="2018-06" db="EMBL/GenBank/DDBJ databases">
        <title>Comparative genomics reveals the genomic features of Rhizophagus irregularis, R. cerebriforme, R. diaphanum and Gigaspora rosea, and their symbiotic lifestyle signature.</title>
        <authorList>
            <person name="Morin E."/>
            <person name="San Clemente H."/>
            <person name="Chen E.C.H."/>
            <person name="De La Providencia I."/>
            <person name="Hainaut M."/>
            <person name="Kuo A."/>
            <person name="Kohler A."/>
            <person name="Murat C."/>
            <person name="Tang N."/>
            <person name="Roy S."/>
            <person name="Loubradou J."/>
            <person name="Henrissat B."/>
            <person name="Grigoriev I.V."/>
            <person name="Corradi N."/>
            <person name="Roux C."/>
            <person name="Martin F.M."/>
        </authorList>
    </citation>
    <scope>NUCLEOTIDE SEQUENCE [LARGE SCALE GENOMIC DNA]</scope>
    <source>
        <strain evidence="3 4">DAOM 227022</strain>
    </source>
</reference>
<name>A0A397SEG0_9GLOM</name>
<feature type="domain" description="BTB" evidence="1">
    <location>
        <begin position="27"/>
        <end position="100"/>
    </location>
</feature>
<evidence type="ECO:0008006" key="5">
    <source>
        <dbReference type="Google" id="ProtNLM"/>
    </source>
</evidence>
<keyword evidence="4" id="KW-1185">Reference proteome</keyword>
<dbReference type="Gene3D" id="3.30.710.10">
    <property type="entry name" value="Potassium Channel Kv1.1, Chain A"/>
    <property type="match status" value="1"/>
</dbReference>
<dbReference type="EMBL" id="QKYT01000497">
    <property type="protein sequence ID" value="RIA84378.1"/>
    <property type="molecule type" value="Genomic_DNA"/>
</dbReference>
<dbReference type="Pfam" id="PF07707">
    <property type="entry name" value="BACK"/>
    <property type="match status" value="1"/>
</dbReference>
<dbReference type="PROSITE" id="PS51886">
    <property type="entry name" value="TLDC"/>
    <property type="match status" value="1"/>
</dbReference>
<proteinExistence type="predicted"/>
<dbReference type="PANTHER" id="PTHR24410">
    <property type="entry name" value="HL07962P-RELATED"/>
    <property type="match status" value="1"/>
</dbReference>
<sequence>MTSKINSRLFQELTNDLINLLENDDEHDVIIEAGEGANTKKFKAHYYILRMRSPYFRQALSSRWANKESGKYIFKKPNITPETFDIILRYIYASTIDVEKLNEVQIVNALGAADELCLTVLVEVLQGELLERKHLWMGKQSVLIYNAGQKYPTCTTLAETMEEQLYQEPELLLKSDDFTSLEEDTVIWLLQRDDLGMGELELWKRIVQWGIGQLQTAIMIPEVVRWPDEDCVGLEVVLRPLIPYIRWSNMSPVDFERQVHSYKRVLPKELYLPGIKGKSMYVITKEYTHYHARIQSVLIKPSHAAKIASWIDRLDSNDQTSFYTPSTIPYYFKLVVRGSRDQEFRQTTLEDNQAIVLIKPANSNEILGGYNPLTWSKKSISSNKDQQDNSPLKDSFIFSLRKDPDGNEDILSRVIDPKDSIYCNVYCSPVFGKGDLFPKGHFEIGQPCGCKQTSYEKPLRSSAEQFSIEEFEVFRVIKKLERHNV</sequence>
<evidence type="ECO:0000313" key="4">
    <source>
        <dbReference type="Proteomes" id="UP000265703"/>
    </source>
</evidence>
<dbReference type="InterPro" id="IPR011333">
    <property type="entry name" value="SKP1/BTB/POZ_sf"/>
</dbReference>
<dbReference type="PANTHER" id="PTHR24410:SF23">
    <property type="entry name" value="BTB DOMAIN-CONTAINING PROTEIN-RELATED"/>
    <property type="match status" value="1"/>
</dbReference>
<dbReference type="SMART" id="SM00225">
    <property type="entry name" value="BTB"/>
    <property type="match status" value="1"/>
</dbReference>
<dbReference type="SUPFAM" id="SSF54695">
    <property type="entry name" value="POZ domain"/>
    <property type="match status" value="1"/>
</dbReference>
<dbReference type="InterPro" id="IPR000210">
    <property type="entry name" value="BTB/POZ_dom"/>
</dbReference>
<gene>
    <name evidence="3" type="ORF">C1645_832351</name>
</gene>
<dbReference type="AlphaFoldDB" id="A0A397SEG0"/>
<dbReference type="Proteomes" id="UP000265703">
    <property type="component" value="Unassembled WGS sequence"/>
</dbReference>
<dbReference type="STRING" id="658196.A0A397SEG0"/>
<dbReference type="Pfam" id="PF07534">
    <property type="entry name" value="TLD"/>
    <property type="match status" value="1"/>
</dbReference>
<dbReference type="PROSITE" id="PS50097">
    <property type="entry name" value="BTB"/>
    <property type="match status" value="1"/>
</dbReference>
<dbReference type="InterPro" id="IPR051481">
    <property type="entry name" value="BTB-POZ/Galectin-3-binding"/>
</dbReference>
<evidence type="ECO:0000259" key="2">
    <source>
        <dbReference type="PROSITE" id="PS51886"/>
    </source>
</evidence>